<dbReference type="RefSeq" id="WP_284364523.1">
    <property type="nucleotide sequence ID" value="NZ_BSNI01000002.1"/>
</dbReference>
<reference evidence="2" key="1">
    <citation type="journal article" date="2014" name="Int. J. Syst. Evol. Microbiol.">
        <title>Complete genome of a new Firmicutes species belonging to the dominant human colonic microbiota ('Ruminococcus bicirculans') reveals two chromosomes and a selective capacity to utilize plant glucans.</title>
        <authorList>
            <consortium name="NISC Comparative Sequencing Program"/>
            <person name="Wegmann U."/>
            <person name="Louis P."/>
            <person name="Goesmann A."/>
            <person name="Henrissat B."/>
            <person name="Duncan S.H."/>
            <person name="Flint H.J."/>
        </authorList>
    </citation>
    <scope>NUCLEOTIDE SEQUENCE</scope>
    <source>
        <strain evidence="2">NBRC 107169</strain>
    </source>
</reference>
<keyword evidence="1" id="KW-0812">Transmembrane</keyword>
<dbReference type="Proteomes" id="UP001161405">
    <property type="component" value="Unassembled WGS sequence"/>
</dbReference>
<accession>A0ABQ5US17</accession>
<feature type="transmembrane region" description="Helical" evidence="1">
    <location>
        <begin position="117"/>
        <end position="133"/>
    </location>
</feature>
<comment type="caution">
    <text evidence="2">The sequence shown here is derived from an EMBL/GenBank/DDBJ whole genome shotgun (WGS) entry which is preliminary data.</text>
</comment>
<keyword evidence="3" id="KW-1185">Reference proteome</keyword>
<evidence type="ECO:0000313" key="3">
    <source>
        <dbReference type="Proteomes" id="UP001161405"/>
    </source>
</evidence>
<keyword evidence="1" id="KW-1133">Transmembrane helix</keyword>
<name>A0ABQ5US17_9HYPH</name>
<dbReference type="Pfam" id="PF20398">
    <property type="entry name" value="DUF6691"/>
    <property type="match status" value="1"/>
</dbReference>
<gene>
    <name evidence="2" type="ORF">GCM10007879_22320</name>
</gene>
<feature type="transmembrane region" description="Helical" evidence="1">
    <location>
        <begin position="41"/>
        <end position="61"/>
    </location>
</feature>
<proteinExistence type="predicted"/>
<evidence type="ECO:0000313" key="2">
    <source>
        <dbReference type="EMBL" id="GLQ17983.1"/>
    </source>
</evidence>
<evidence type="ECO:0000256" key="1">
    <source>
        <dbReference type="SAM" id="Phobius"/>
    </source>
</evidence>
<keyword evidence="1" id="KW-0472">Membrane</keyword>
<dbReference type="InterPro" id="IPR046513">
    <property type="entry name" value="DUF6691"/>
</dbReference>
<protein>
    <submittedName>
        <fullName evidence="2">Membrane protein</fullName>
    </submittedName>
</protein>
<dbReference type="EMBL" id="BSNI01000002">
    <property type="protein sequence ID" value="GLQ17983.1"/>
    <property type="molecule type" value="Genomic_DNA"/>
</dbReference>
<organism evidence="2 3">
    <name type="scientific">Maritalea porphyrae</name>
    <dbReference type="NCBI Taxonomy" id="880732"/>
    <lineage>
        <taxon>Bacteria</taxon>
        <taxon>Pseudomonadati</taxon>
        <taxon>Pseudomonadota</taxon>
        <taxon>Alphaproteobacteria</taxon>
        <taxon>Hyphomicrobiales</taxon>
        <taxon>Devosiaceae</taxon>
        <taxon>Maritalea</taxon>
    </lineage>
</organism>
<reference evidence="2" key="2">
    <citation type="submission" date="2023-01" db="EMBL/GenBank/DDBJ databases">
        <title>Draft genome sequence of Maritalea porphyrae strain NBRC 107169.</title>
        <authorList>
            <person name="Sun Q."/>
            <person name="Mori K."/>
        </authorList>
    </citation>
    <scope>NUCLEOTIDE SEQUENCE</scope>
    <source>
        <strain evidence="2">NBRC 107169</strain>
    </source>
</reference>
<sequence>MKLISTFIIGLIFGIGITVGGMANPAKVINFFDVAGTWDPSLLLVMVSALVVTAVGYYFVLKRPHPVFEDVFSLPAAKQIDLPLIAGSTAFGVGWGITGFCPGGSIPALGLAIPDPFIFVGSMIVGITLAKFLRGRNAFKTVKTHN</sequence>
<feature type="transmembrane region" description="Helical" evidence="1">
    <location>
        <begin position="82"/>
        <end position="105"/>
    </location>
</feature>